<dbReference type="EMBL" id="CP136336">
    <property type="protein sequence ID" value="WOB06454.1"/>
    <property type="molecule type" value="Genomic_DNA"/>
</dbReference>
<accession>A0ABZ0CN90</accession>
<sequence length="587" mass="63240">MSRFSRFVGGMGDAYAGVQQGAADAASRAALEEDRAYVREQRARQRTLQDRQDAEFQRNENLRDSLANIQTTKGVDVNAANPATSAITVDDEGTPSATQLPAVKQVQRTQDEMLRDAANAFKSAGQLDRYLSLSSKADEIGMQRSAKLFEQVRSNAAGKTAFQIAQEASEVYNNDPMPAKVAGLKQLENGGVEVQFTDGNGKGVTKQFTDPKQILEVLESYYSPASYGALIKAKRDAAIKTEEELTKNPVTSVPGGYVDKRSRQFVQTVQPRGAGGAGAGGRGSKPPATPLSEARAILADSFEKGEVKAASPQQRADAEDFVDRVLQQNPGMPPARAAKIAVAASTNPASTSPAIDPKTGSIDLTYVDADGARYTLTPNFATAADYEKRGIKKEDMALTVKNMVGKQGDEAYQQLFVGAAFDPAARQRLIEQTKADANKVLQDALEKNAALPAPRAESEIRSAFDARLNQDIGAIERKLDLVKMFGEAPKPAPKPAAERRIQPAGGIPAAPPGSPQARWNERQAAARQKEADAQAAKAESAQLLSAQFQRDKGSMSPLELVTKYDRMRTQLSPADARDLFAIEREIR</sequence>
<feature type="region of interest" description="Disordered" evidence="1">
    <location>
        <begin position="504"/>
        <end position="540"/>
    </location>
</feature>
<reference evidence="2 3" key="1">
    <citation type="submission" date="2023-10" db="EMBL/GenBank/DDBJ databases">
        <title>Bacteria for the degradation of biodegradable plastic PBAT(Polybutylene adipate terephthalate).</title>
        <authorList>
            <person name="Weon H.-Y."/>
            <person name="Yeon J."/>
        </authorList>
    </citation>
    <scope>NUCLEOTIDE SEQUENCE [LARGE SCALE GENOMIC DNA]</scope>
    <source>
        <strain evidence="2 3">SBD 7-3</strain>
    </source>
</reference>
<feature type="compositionally biased region" description="Gly residues" evidence="1">
    <location>
        <begin position="273"/>
        <end position="283"/>
    </location>
</feature>
<keyword evidence="3" id="KW-1185">Reference proteome</keyword>
<evidence type="ECO:0000313" key="3">
    <source>
        <dbReference type="Proteomes" id="UP001303946"/>
    </source>
</evidence>
<dbReference type="RefSeq" id="WP_316698900.1">
    <property type="nucleotide sequence ID" value="NZ_CP136336.1"/>
</dbReference>
<feature type="region of interest" description="Disordered" evidence="1">
    <location>
        <begin position="271"/>
        <end position="290"/>
    </location>
</feature>
<evidence type="ECO:0000256" key="1">
    <source>
        <dbReference type="SAM" id="MobiDB-lite"/>
    </source>
</evidence>
<name>A0ABZ0CN90_9BURK</name>
<gene>
    <name evidence="2" type="ORF">RXV79_16150</name>
</gene>
<protein>
    <submittedName>
        <fullName evidence="2">Uncharacterized protein</fullName>
    </submittedName>
</protein>
<proteinExistence type="predicted"/>
<organism evidence="2 3">
    <name type="scientific">Piscinibacter gummiphilus</name>
    <dbReference type="NCBI Taxonomy" id="946333"/>
    <lineage>
        <taxon>Bacteria</taxon>
        <taxon>Pseudomonadati</taxon>
        <taxon>Pseudomonadota</taxon>
        <taxon>Betaproteobacteria</taxon>
        <taxon>Burkholderiales</taxon>
        <taxon>Sphaerotilaceae</taxon>
        <taxon>Piscinibacter</taxon>
    </lineage>
</organism>
<dbReference type="Proteomes" id="UP001303946">
    <property type="component" value="Chromosome"/>
</dbReference>
<evidence type="ECO:0000313" key="2">
    <source>
        <dbReference type="EMBL" id="WOB06454.1"/>
    </source>
</evidence>